<dbReference type="Proteomes" id="UP000651728">
    <property type="component" value="Unassembled WGS sequence"/>
</dbReference>
<organism evidence="2 3">
    <name type="scientific">Microbispora amethystogenes</name>
    <dbReference type="NCBI Taxonomy" id="1427754"/>
    <lineage>
        <taxon>Bacteria</taxon>
        <taxon>Bacillati</taxon>
        <taxon>Actinomycetota</taxon>
        <taxon>Actinomycetes</taxon>
        <taxon>Streptosporangiales</taxon>
        <taxon>Streptosporangiaceae</taxon>
        <taxon>Microbispora</taxon>
    </lineage>
</organism>
<evidence type="ECO:0000313" key="3">
    <source>
        <dbReference type="Proteomes" id="UP000651728"/>
    </source>
</evidence>
<proteinExistence type="predicted"/>
<reference evidence="2 3" key="1">
    <citation type="submission" date="2021-01" db="EMBL/GenBank/DDBJ databases">
        <title>Whole genome shotgun sequence of Microbispora amethystogenes NBRC 101907.</title>
        <authorList>
            <person name="Komaki H."/>
            <person name="Tamura T."/>
        </authorList>
    </citation>
    <scope>NUCLEOTIDE SEQUENCE [LARGE SCALE GENOMIC DNA]</scope>
    <source>
        <strain evidence="2 3">NBRC 101907</strain>
    </source>
</reference>
<gene>
    <name evidence="2" type="ORF">Mam01_56460</name>
</gene>
<accession>A0ABQ4FKZ4</accession>
<name>A0ABQ4FKZ4_9ACTN</name>
<evidence type="ECO:0000259" key="1">
    <source>
        <dbReference type="Pfam" id="PF13338"/>
    </source>
</evidence>
<sequence>MLIEPRGPRDKLWELAVSQRGYFTAAQAVQVGYSHQAQHFHVQRGNWLRIDRGLYRLREFTILPANEHDHLIRWWLWSKGRAVVSHATALVVHDLGIANPEKVHLTVGPGFRQRDDALVIHRAALEPGEVEDREGFRVTTPVRAIAECAAEGIGQDVLDSAVAEILARGEATRGQLLRAAQRLGAQAEMGVERAIREEPA</sequence>
<keyword evidence="3" id="KW-1185">Reference proteome</keyword>
<comment type="caution">
    <text evidence="2">The sequence shown here is derived from an EMBL/GenBank/DDBJ whole genome shotgun (WGS) entry which is preliminary data.</text>
</comment>
<dbReference type="Pfam" id="PF13338">
    <property type="entry name" value="AbiEi_4"/>
    <property type="match status" value="1"/>
</dbReference>
<dbReference type="InterPro" id="IPR025159">
    <property type="entry name" value="AbiEi_N"/>
</dbReference>
<feature type="domain" description="AbiEi antitoxin N-terminal" evidence="1">
    <location>
        <begin position="14"/>
        <end position="57"/>
    </location>
</feature>
<protein>
    <recommendedName>
        <fullName evidence="1">AbiEi antitoxin N-terminal domain-containing protein</fullName>
    </recommendedName>
</protein>
<dbReference type="RefSeq" id="WP_204288163.1">
    <property type="nucleotide sequence ID" value="NZ_BAABEJ010000001.1"/>
</dbReference>
<evidence type="ECO:0000313" key="2">
    <source>
        <dbReference type="EMBL" id="GIH35482.1"/>
    </source>
</evidence>
<dbReference type="EMBL" id="BOOB01000046">
    <property type="protein sequence ID" value="GIH35482.1"/>
    <property type="molecule type" value="Genomic_DNA"/>
</dbReference>